<dbReference type="Proteomes" id="UP000320209">
    <property type="component" value="Unassembled WGS sequence"/>
</dbReference>
<evidence type="ECO:0000313" key="2">
    <source>
        <dbReference type="EMBL" id="TQL70827.1"/>
    </source>
</evidence>
<dbReference type="AlphaFoldDB" id="A0A543AE23"/>
<keyword evidence="1" id="KW-0732">Signal</keyword>
<sequence>MTRHYIVLPAVAALAATAVLASGCSAGSRVASEDATKVACDIKTDKPITANVLAYNSTAIDPYTNTMVQSCTKGDVTLKHRPIDFAGQIQKTTATLAEDSGTYDIVETYGFALPDLAAQKKLVPLDGLIEKYSDKYALDEINADMTNGMSYDGKTYALPMQAQTYVMSYRKDIFDKLGLKPPTTFEELRAVAKKIQDSGEVKYPLALPWLASSDIATAYDSVMGSLGENLTDPKAKTANLDSPTSIKALEEMRSLLPYMDPEVTTFDQPAVQQQMYNGSAAISIMFSGRMNDLTMTSNSQYAEKTAFAPPPAVEKGGTLFNTLSIDGWSIPANTEVDEEALFQMMAASVSPKASRAAVPASYPAREGMVDSDSSPFADASNEAIKSAPATEPYPWTSRISIAVTPTIAKIILGEISVEDGAAKMQSTATKILADYR</sequence>
<gene>
    <name evidence="2" type="ORF">FB381_4771</name>
</gene>
<accession>A0A543AE23</accession>
<dbReference type="InterPro" id="IPR006059">
    <property type="entry name" value="SBP"/>
</dbReference>
<keyword evidence="3" id="KW-1185">Reference proteome</keyword>
<comment type="caution">
    <text evidence="2">The sequence shown here is derived from an EMBL/GenBank/DDBJ whole genome shotgun (WGS) entry which is preliminary data.</text>
</comment>
<dbReference type="OrthoDB" id="2644341at2"/>
<dbReference type="EMBL" id="VFOV01000001">
    <property type="protein sequence ID" value="TQL70827.1"/>
    <property type="molecule type" value="Genomic_DNA"/>
</dbReference>
<dbReference type="InterPro" id="IPR050490">
    <property type="entry name" value="Bact_solute-bd_prot1"/>
</dbReference>
<protein>
    <submittedName>
        <fullName evidence="2">Carbohydrate ABC transporter substrate-binding protein (CUT1 family)</fullName>
    </submittedName>
</protein>
<reference evidence="2 3" key="1">
    <citation type="submission" date="2019-06" db="EMBL/GenBank/DDBJ databases">
        <title>Sequencing the genomes of 1000 actinobacteria strains.</title>
        <authorList>
            <person name="Klenk H.-P."/>
        </authorList>
    </citation>
    <scope>NUCLEOTIDE SEQUENCE [LARGE SCALE GENOMIC DNA]</scope>
    <source>
        <strain evidence="2 3">DSM 25218</strain>
    </source>
</reference>
<name>A0A543AE23_9ACTN</name>
<dbReference type="Gene3D" id="3.40.190.10">
    <property type="entry name" value="Periplasmic binding protein-like II"/>
    <property type="match status" value="1"/>
</dbReference>
<dbReference type="SUPFAM" id="SSF53850">
    <property type="entry name" value="Periplasmic binding protein-like II"/>
    <property type="match status" value="1"/>
</dbReference>
<evidence type="ECO:0000313" key="3">
    <source>
        <dbReference type="Proteomes" id="UP000320209"/>
    </source>
</evidence>
<feature type="signal peptide" evidence="1">
    <location>
        <begin position="1"/>
        <end position="21"/>
    </location>
</feature>
<dbReference type="RefSeq" id="WP_141782509.1">
    <property type="nucleotide sequence ID" value="NZ_VFOV01000001.1"/>
</dbReference>
<feature type="chain" id="PRO_5039334317" evidence="1">
    <location>
        <begin position="22"/>
        <end position="436"/>
    </location>
</feature>
<dbReference type="PANTHER" id="PTHR43649:SF12">
    <property type="entry name" value="DIACETYLCHITOBIOSE BINDING PROTEIN DASA"/>
    <property type="match status" value="1"/>
</dbReference>
<organism evidence="2 3">
    <name type="scientific">Nocardioides albertanoniae</name>
    <dbReference type="NCBI Taxonomy" id="1175486"/>
    <lineage>
        <taxon>Bacteria</taxon>
        <taxon>Bacillati</taxon>
        <taxon>Actinomycetota</taxon>
        <taxon>Actinomycetes</taxon>
        <taxon>Propionibacteriales</taxon>
        <taxon>Nocardioidaceae</taxon>
        <taxon>Nocardioides</taxon>
    </lineage>
</organism>
<proteinExistence type="predicted"/>
<dbReference type="PANTHER" id="PTHR43649">
    <property type="entry name" value="ARABINOSE-BINDING PROTEIN-RELATED"/>
    <property type="match status" value="1"/>
</dbReference>
<evidence type="ECO:0000256" key="1">
    <source>
        <dbReference type="SAM" id="SignalP"/>
    </source>
</evidence>
<dbReference type="Pfam" id="PF01547">
    <property type="entry name" value="SBP_bac_1"/>
    <property type="match status" value="1"/>
</dbReference>
<dbReference type="PROSITE" id="PS51257">
    <property type="entry name" value="PROKAR_LIPOPROTEIN"/>
    <property type="match status" value="1"/>
</dbReference>